<sequence length="262" mass="28907">MGLLYAYRGPQFVHIPPIWEFVTQPAIPPAVFPQHRAVRTLGLLPLLALAWASSCNPVFYPTDPTLQRRYHVLGGSETYLQTFVPKGDTITEIRRYPDRTEQTQWSCSAEGLRTLPEGDQPIPGGTVQLTKLSGVIIPSDEVWKVGGGWKYRYELKGKISVFELSGFLEVTNRILARETVEVPAGRFEALRLEASFQGQFGLPFSGKATYWFAPGVGVVKQLSEGGLGGKSLELLEFKRSSESLAPPQKPYGGAHHKGYTSG</sequence>
<organism evidence="3 4">
    <name type="scientific">Meiothermus granaticius NBRC 107808</name>
    <dbReference type="NCBI Taxonomy" id="1227551"/>
    <lineage>
        <taxon>Bacteria</taxon>
        <taxon>Thermotogati</taxon>
        <taxon>Deinococcota</taxon>
        <taxon>Deinococci</taxon>
        <taxon>Thermales</taxon>
        <taxon>Thermaceae</taxon>
        <taxon>Meiothermus</taxon>
    </lineage>
</organism>
<dbReference type="Pfam" id="PF21347">
    <property type="entry name" value="DUF3108_like"/>
    <property type="match status" value="1"/>
</dbReference>
<accession>A0A399F4J1</accession>
<dbReference type="Proteomes" id="UP000266178">
    <property type="component" value="Unassembled WGS sequence"/>
</dbReference>
<evidence type="ECO:0000256" key="1">
    <source>
        <dbReference type="SAM" id="MobiDB-lite"/>
    </source>
</evidence>
<evidence type="ECO:0000259" key="2">
    <source>
        <dbReference type="Pfam" id="PF21347"/>
    </source>
</evidence>
<reference evidence="3 4" key="1">
    <citation type="submission" date="2018-08" db="EMBL/GenBank/DDBJ databases">
        <title>Meiothermus granaticius genome AF-68 sequencing project.</title>
        <authorList>
            <person name="Da Costa M.S."/>
            <person name="Albuquerque L."/>
            <person name="Raposo P."/>
            <person name="Froufe H.J.C."/>
            <person name="Barroso C.S."/>
            <person name="Egas C."/>
        </authorList>
    </citation>
    <scope>NUCLEOTIDE SEQUENCE [LARGE SCALE GENOMIC DNA]</scope>
    <source>
        <strain evidence="3 4">AF-68</strain>
    </source>
</reference>
<feature type="region of interest" description="Disordered" evidence="1">
    <location>
        <begin position="243"/>
        <end position="262"/>
    </location>
</feature>
<dbReference type="AlphaFoldDB" id="A0A399F4J1"/>
<evidence type="ECO:0000313" key="4">
    <source>
        <dbReference type="Proteomes" id="UP000266178"/>
    </source>
</evidence>
<proteinExistence type="predicted"/>
<name>A0A399F4J1_9DEIN</name>
<dbReference type="EMBL" id="QWLB01000037">
    <property type="protein sequence ID" value="RIH91604.1"/>
    <property type="molecule type" value="Genomic_DNA"/>
</dbReference>
<gene>
    <name evidence="3" type="ORF">Mgrana_02485</name>
</gene>
<dbReference type="Gene3D" id="2.40.360.20">
    <property type="match status" value="1"/>
</dbReference>
<dbReference type="InterPro" id="IPR049279">
    <property type="entry name" value="DUF3108-like"/>
</dbReference>
<keyword evidence="4" id="KW-1185">Reference proteome</keyword>
<comment type="caution">
    <text evidence="3">The sequence shown here is derived from an EMBL/GenBank/DDBJ whole genome shotgun (WGS) entry which is preliminary data.</text>
</comment>
<evidence type="ECO:0000313" key="3">
    <source>
        <dbReference type="EMBL" id="RIH91604.1"/>
    </source>
</evidence>
<protein>
    <recommendedName>
        <fullName evidence="2">DUF3108 domain-containing protein</fullName>
    </recommendedName>
</protein>
<feature type="domain" description="DUF3108" evidence="2">
    <location>
        <begin position="169"/>
        <end position="221"/>
    </location>
</feature>